<comment type="subcellular location">
    <subcellularLocation>
        <location evidence="4">Cytoplasm</location>
    </subcellularLocation>
</comment>
<name>A0A2K8KDW4_9RHOB</name>
<dbReference type="EMBL" id="CP024899">
    <property type="protein sequence ID" value="ATX67609.1"/>
    <property type="molecule type" value="Genomic_DNA"/>
</dbReference>
<proteinExistence type="inferred from homology"/>
<dbReference type="KEGG" id="rbg:BG454_01735"/>
<organism evidence="9 10">
    <name type="scientific">Roseinatronobacter bogoriensis subsp. barguzinensis</name>
    <dbReference type="NCBI Taxonomy" id="441209"/>
    <lineage>
        <taxon>Bacteria</taxon>
        <taxon>Pseudomonadati</taxon>
        <taxon>Pseudomonadota</taxon>
        <taxon>Alphaproteobacteria</taxon>
        <taxon>Rhodobacterales</taxon>
        <taxon>Paracoccaceae</taxon>
        <taxon>Roseinatronobacter</taxon>
    </lineage>
</organism>
<dbReference type="Gene3D" id="3.90.20.20">
    <property type="match status" value="1"/>
</dbReference>
<evidence type="ECO:0000256" key="4">
    <source>
        <dbReference type="HAMAP-Rule" id="MF_01151"/>
    </source>
</evidence>
<accession>A0A2K8KDW4</accession>
<dbReference type="SUPFAM" id="SSF51064">
    <property type="entry name" value="Head domain of nucleotide exchange factor GrpE"/>
    <property type="match status" value="1"/>
</dbReference>
<dbReference type="Proteomes" id="UP000228948">
    <property type="component" value="Chromosome"/>
</dbReference>
<dbReference type="Pfam" id="PF01025">
    <property type="entry name" value="GrpE"/>
    <property type="match status" value="1"/>
</dbReference>
<comment type="function">
    <text evidence="4 5">Participates actively in the response to hyperosmotic and heat shock by preventing the aggregation of stress-denatured proteins, in association with DnaK and GrpE. It is the nucleotide exchange factor for DnaK and may function as a thermosensor. Unfolded proteins bind initially to DnaJ; upon interaction with the DnaJ-bound protein, DnaK hydrolyzes its bound ATP, resulting in the formation of a stable complex. GrpE releases ADP from DnaK; ATP binding to DnaK triggers the release of the substrate protein, thus completing the reaction cycle. Several rounds of ATP-dependent interactions between DnaJ, DnaK and GrpE are required for fully efficient folding.</text>
</comment>
<keyword evidence="3 4" id="KW-0143">Chaperone</keyword>
<keyword evidence="2 4" id="KW-0346">Stress response</keyword>
<sequence length="192" mass="21164">MADAKPSPEEDPHMQNDASLDVQDETEAQQDPITALEAEIDTLVAQRDEMRDRMIRALADAENSRKRAEKDRRDAQLYGGSKIARDMLPVYDNLTRALGAVTEETRAAAPGLVEGVELTLRELTNILGKHGVQRISPEVGEMFDPHSHQAMFEAPVPDFKAGQIIQVMAEGFMLHDQLLRPAHVGVSSTPAN</sequence>
<evidence type="ECO:0000256" key="7">
    <source>
        <dbReference type="SAM" id="Coils"/>
    </source>
</evidence>
<dbReference type="STRING" id="441209.GCA_001870665_00888"/>
<comment type="similarity">
    <text evidence="1 4 6">Belongs to the GrpE family.</text>
</comment>
<dbReference type="SUPFAM" id="SSF58014">
    <property type="entry name" value="Coiled-coil domain of nucleotide exchange factor GrpE"/>
    <property type="match status" value="1"/>
</dbReference>
<dbReference type="GO" id="GO:0042803">
    <property type="term" value="F:protein homodimerization activity"/>
    <property type="evidence" value="ECO:0007669"/>
    <property type="project" value="InterPro"/>
</dbReference>
<dbReference type="InterPro" id="IPR013805">
    <property type="entry name" value="GrpE_CC"/>
</dbReference>
<evidence type="ECO:0000256" key="1">
    <source>
        <dbReference type="ARBA" id="ARBA00009054"/>
    </source>
</evidence>
<dbReference type="InterPro" id="IPR000740">
    <property type="entry name" value="GrpE"/>
</dbReference>
<evidence type="ECO:0000313" key="9">
    <source>
        <dbReference type="EMBL" id="ATX67609.1"/>
    </source>
</evidence>
<keyword evidence="7" id="KW-0175">Coiled coil</keyword>
<protein>
    <recommendedName>
        <fullName evidence="4 5">Protein GrpE</fullName>
    </recommendedName>
    <alternativeName>
        <fullName evidence="4">HSP-70 cofactor</fullName>
    </alternativeName>
</protein>
<dbReference type="PANTHER" id="PTHR21237:SF23">
    <property type="entry name" value="GRPE PROTEIN HOMOLOG, MITOCHONDRIAL"/>
    <property type="match status" value="1"/>
</dbReference>
<dbReference type="PANTHER" id="PTHR21237">
    <property type="entry name" value="GRPE PROTEIN"/>
    <property type="match status" value="1"/>
</dbReference>
<dbReference type="RefSeq" id="WP_071481932.1">
    <property type="nucleotide sequence ID" value="NZ_CP024899.1"/>
</dbReference>
<dbReference type="AlphaFoldDB" id="A0A2K8KDW4"/>
<comment type="subunit">
    <text evidence="4">Homodimer.</text>
</comment>
<evidence type="ECO:0000256" key="2">
    <source>
        <dbReference type="ARBA" id="ARBA00023016"/>
    </source>
</evidence>
<gene>
    <name evidence="4 9" type="primary">grpE</name>
    <name evidence="9" type="ORF">BG454_01735</name>
</gene>
<feature type="compositionally biased region" description="Basic and acidic residues" evidence="8">
    <location>
        <begin position="1"/>
        <end position="14"/>
    </location>
</feature>
<dbReference type="GO" id="GO:0051087">
    <property type="term" value="F:protein-folding chaperone binding"/>
    <property type="evidence" value="ECO:0007669"/>
    <property type="project" value="InterPro"/>
</dbReference>
<dbReference type="Gene3D" id="2.30.22.10">
    <property type="entry name" value="Head domain of nucleotide exchange factor GrpE"/>
    <property type="match status" value="1"/>
</dbReference>
<dbReference type="InterPro" id="IPR009012">
    <property type="entry name" value="GrpE_head"/>
</dbReference>
<dbReference type="OrthoDB" id="9789811at2"/>
<dbReference type="GO" id="GO:0005737">
    <property type="term" value="C:cytoplasm"/>
    <property type="evidence" value="ECO:0007669"/>
    <property type="project" value="UniProtKB-SubCell"/>
</dbReference>
<evidence type="ECO:0000256" key="6">
    <source>
        <dbReference type="RuleBase" id="RU004478"/>
    </source>
</evidence>
<feature type="coiled-coil region" evidence="7">
    <location>
        <begin position="33"/>
        <end position="78"/>
    </location>
</feature>
<dbReference type="GO" id="GO:0051082">
    <property type="term" value="F:unfolded protein binding"/>
    <property type="evidence" value="ECO:0007669"/>
    <property type="project" value="TreeGrafter"/>
</dbReference>
<evidence type="ECO:0000256" key="5">
    <source>
        <dbReference type="RuleBase" id="RU000639"/>
    </source>
</evidence>
<dbReference type="PRINTS" id="PR00773">
    <property type="entry name" value="GRPEPROTEIN"/>
</dbReference>
<dbReference type="GO" id="GO:0006457">
    <property type="term" value="P:protein folding"/>
    <property type="evidence" value="ECO:0007669"/>
    <property type="project" value="InterPro"/>
</dbReference>
<dbReference type="CDD" id="cd00446">
    <property type="entry name" value="GrpE"/>
    <property type="match status" value="1"/>
</dbReference>
<keyword evidence="4" id="KW-0963">Cytoplasm</keyword>
<feature type="region of interest" description="Disordered" evidence="8">
    <location>
        <begin position="1"/>
        <end position="33"/>
    </location>
</feature>
<evidence type="ECO:0000313" key="10">
    <source>
        <dbReference type="Proteomes" id="UP000228948"/>
    </source>
</evidence>
<dbReference type="HAMAP" id="MF_01151">
    <property type="entry name" value="GrpE"/>
    <property type="match status" value="1"/>
</dbReference>
<reference evidence="9 10" key="1">
    <citation type="submission" date="2017-11" db="EMBL/GenBank/DDBJ databases">
        <title>Revised Sequence and Annotation of the Rhodobaca barguzinensis strain alga05 Genome.</title>
        <authorList>
            <person name="Kopejtka K."/>
            <person name="Tomasch J.M."/>
            <person name="Bunk B."/>
            <person name="Koblizek M."/>
        </authorList>
    </citation>
    <scope>NUCLEOTIDE SEQUENCE [LARGE SCALE GENOMIC DNA]</scope>
    <source>
        <strain evidence="10">alga05</strain>
    </source>
</reference>
<keyword evidence="10" id="KW-1185">Reference proteome</keyword>
<evidence type="ECO:0000256" key="3">
    <source>
        <dbReference type="ARBA" id="ARBA00023186"/>
    </source>
</evidence>
<dbReference type="PROSITE" id="PS01071">
    <property type="entry name" value="GRPE"/>
    <property type="match status" value="1"/>
</dbReference>
<evidence type="ECO:0000256" key="8">
    <source>
        <dbReference type="SAM" id="MobiDB-lite"/>
    </source>
</evidence>
<dbReference type="GO" id="GO:0000774">
    <property type="term" value="F:adenyl-nucleotide exchange factor activity"/>
    <property type="evidence" value="ECO:0007669"/>
    <property type="project" value="InterPro"/>
</dbReference>